<dbReference type="GO" id="GO:0016020">
    <property type="term" value="C:membrane"/>
    <property type="evidence" value="ECO:0007669"/>
    <property type="project" value="UniProtKB-SubCell"/>
</dbReference>
<comment type="pathway">
    <text evidence="2">Mycotoxin biosynthesis.</text>
</comment>
<organism evidence="9 10">
    <name type="scientific">Parachaetomium inaequale</name>
    <dbReference type="NCBI Taxonomy" id="2588326"/>
    <lineage>
        <taxon>Eukaryota</taxon>
        <taxon>Fungi</taxon>
        <taxon>Dikarya</taxon>
        <taxon>Ascomycota</taxon>
        <taxon>Pezizomycotina</taxon>
        <taxon>Sordariomycetes</taxon>
        <taxon>Sordariomycetidae</taxon>
        <taxon>Sordariales</taxon>
        <taxon>Chaetomiaceae</taxon>
        <taxon>Parachaetomium</taxon>
    </lineage>
</organism>
<accession>A0AAN6PHG2</accession>
<dbReference type="Proteomes" id="UP001303115">
    <property type="component" value="Unassembled WGS sequence"/>
</dbReference>
<keyword evidence="6" id="KW-0472">Membrane</keyword>
<dbReference type="InterPro" id="IPR021765">
    <property type="entry name" value="UstYa-like"/>
</dbReference>
<reference evidence="10" key="1">
    <citation type="journal article" date="2023" name="Mol. Phylogenet. Evol.">
        <title>Genome-scale phylogeny and comparative genomics of the fungal order Sordariales.</title>
        <authorList>
            <person name="Hensen N."/>
            <person name="Bonometti L."/>
            <person name="Westerberg I."/>
            <person name="Brannstrom I.O."/>
            <person name="Guillou S."/>
            <person name="Cros-Aarteil S."/>
            <person name="Calhoun S."/>
            <person name="Haridas S."/>
            <person name="Kuo A."/>
            <person name="Mondo S."/>
            <person name="Pangilinan J."/>
            <person name="Riley R."/>
            <person name="LaButti K."/>
            <person name="Andreopoulos B."/>
            <person name="Lipzen A."/>
            <person name="Chen C."/>
            <person name="Yan M."/>
            <person name="Daum C."/>
            <person name="Ng V."/>
            <person name="Clum A."/>
            <person name="Steindorff A."/>
            <person name="Ohm R.A."/>
            <person name="Martin F."/>
            <person name="Silar P."/>
            <person name="Natvig D.O."/>
            <person name="Lalanne C."/>
            <person name="Gautier V."/>
            <person name="Ament-Velasquez S.L."/>
            <person name="Kruys A."/>
            <person name="Hutchinson M.I."/>
            <person name="Powell A.J."/>
            <person name="Barry K."/>
            <person name="Miller A.N."/>
            <person name="Grigoriev I.V."/>
            <person name="Debuchy R."/>
            <person name="Gladieux P."/>
            <person name="Hiltunen Thoren M."/>
            <person name="Johannesson H."/>
        </authorList>
    </citation>
    <scope>NUCLEOTIDE SEQUENCE [LARGE SCALE GENOMIC DNA]</scope>
    <source>
        <strain evidence="10">CBS 284.82</strain>
    </source>
</reference>
<evidence type="ECO:0000256" key="4">
    <source>
        <dbReference type="ARBA" id="ARBA00022989"/>
    </source>
</evidence>
<dbReference type="Pfam" id="PF11807">
    <property type="entry name" value="UstYa"/>
    <property type="match status" value="1"/>
</dbReference>
<protein>
    <submittedName>
        <fullName evidence="9">Uncharacterized protein</fullName>
    </submittedName>
</protein>
<gene>
    <name evidence="9" type="ORF">C8A01DRAFT_36756</name>
</gene>
<evidence type="ECO:0000256" key="8">
    <source>
        <dbReference type="ARBA" id="ARBA00035112"/>
    </source>
</evidence>
<evidence type="ECO:0000256" key="2">
    <source>
        <dbReference type="ARBA" id="ARBA00004685"/>
    </source>
</evidence>
<evidence type="ECO:0000313" key="10">
    <source>
        <dbReference type="Proteomes" id="UP001303115"/>
    </source>
</evidence>
<dbReference type="PANTHER" id="PTHR33365">
    <property type="entry name" value="YALI0B05434P"/>
    <property type="match status" value="1"/>
</dbReference>
<dbReference type="AlphaFoldDB" id="A0AAN6PHG2"/>
<name>A0AAN6PHG2_9PEZI</name>
<comment type="caution">
    <text evidence="9">The sequence shown here is derived from an EMBL/GenBank/DDBJ whole genome shotgun (WGS) entry which is preliminary data.</text>
</comment>
<evidence type="ECO:0000256" key="7">
    <source>
        <dbReference type="ARBA" id="ARBA00023180"/>
    </source>
</evidence>
<evidence type="ECO:0000256" key="3">
    <source>
        <dbReference type="ARBA" id="ARBA00022692"/>
    </source>
</evidence>
<comment type="subcellular location">
    <subcellularLocation>
        <location evidence="1">Membrane</location>
        <topology evidence="1">Single-pass membrane protein</topology>
    </subcellularLocation>
</comment>
<evidence type="ECO:0000256" key="1">
    <source>
        <dbReference type="ARBA" id="ARBA00004167"/>
    </source>
</evidence>
<proteinExistence type="inferred from homology"/>
<dbReference type="GO" id="GO:0043386">
    <property type="term" value="P:mycotoxin biosynthetic process"/>
    <property type="evidence" value="ECO:0007669"/>
    <property type="project" value="InterPro"/>
</dbReference>
<keyword evidence="3" id="KW-0812">Transmembrane</keyword>
<keyword evidence="5" id="KW-0843">Virulence</keyword>
<evidence type="ECO:0000256" key="6">
    <source>
        <dbReference type="ARBA" id="ARBA00023136"/>
    </source>
</evidence>
<keyword evidence="7" id="KW-0325">Glycoprotein</keyword>
<evidence type="ECO:0000256" key="5">
    <source>
        <dbReference type="ARBA" id="ARBA00023026"/>
    </source>
</evidence>
<dbReference type="PANTHER" id="PTHR33365:SF4">
    <property type="entry name" value="CYCLOCHLOROTINE BIOSYNTHESIS PROTEIN O"/>
    <property type="match status" value="1"/>
</dbReference>
<keyword evidence="10" id="KW-1185">Reference proteome</keyword>
<keyword evidence="4" id="KW-1133">Transmembrane helix</keyword>
<comment type="similarity">
    <text evidence="8">Belongs to the ustYa family.</text>
</comment>
<sequence>MDIRDFMPTNSKPSYDRLADVLDDEEAEALAVLVLMVLGWAFYQNTLPPEPTYEFMVPSNVPMEYQTVRFNATVPGTRDTEWLGPSNDKTDALWDSLLDVGVIALDAAQISHLSPPPARLANGQDGWAGTFEVFHQIHCLNLLRKRFFAPERNGPADWGEEADLWEWHNEHCFEYLRQTLLCHADVNIFPLEYDARHEVYVPRPSAEKRCRNWDVVHDYAREHMATDTRREAHD</sequence>
<evidence type="ECO:0000313" key="9">
    <source>
        <dbReference type="EMBL" id="KAK4039271.1"/>
    </source>
</evidence>
<dbReference type="EMBL" id="MU854405">
    <property type="protein sequence ID" value="KAK4039271.1"/>
    <property type="molecule type" value="Genomic_DNA"/>
</dbReference>